<dbReference type="RefSeq" id="WP_022611426.1">
    <property type="nucleotide sequence ID" value="NZ_LK391965.1"/>
</dbReference>
<evidence type="ECO:0000313" key="1">
    <source>
        <dbReference type="EMBL" id="CCO46215.1"/>
    </source>
</evidence>
<evidence type="ECO:0000313" key="2">
    <source>
        <dbReference type="Proteomes" id="UP000018211"/>
    </source>
</evidence>
<proteinExistence type="predicted"/>
<dbReference type="Proteomes" id="UP000018211">
    <property type="component" value="Unassembled WGS sequence"/>
</dbReference>
<reference evidence="1 2" key="1">
    <citation type="journal article" date="2013" name="ISME J.">
        <title>Comparative genomics of pathogenic lineages of Vibrio nigripulchritudo identifies virulence-associated traits.</title>
        <authorList>
            <person name="Goudenege D."/>
            <person name="Labreuche Y."/>
            <person name="Krin E."/>
            <person name="Ansquer D."/>
            <person name="Mangenot S."/>
            <person name="Calteau A."/>
            <person name="Medigue C."/>
            <person name="Mazel D."/>
            <person name="Polz M.F."/>
            <person name="Le Roux F."/>
        </authorList>
    </citation>
    <scope>NUCLEOTIDE SEQUENCE [LARGE SCALE GENOMIC DNA]</scope>
    <source>
        <strain evidence="1 2">SOn1</strain>
    </source>
</reference>
<dbReference type="Pfam" id="PF20116">
    <property type="entry name" value="DUF6506"/>
    <property type="match status" value="1"/>
</dbReference>
<sequence>MLERYGFIVKADNYNHSEHKAKIATQGFSTNITCVSSDEEAVIVAKEMVEQGIQVIELCGGFGKESAELILTQVDAQIPIGYVTFDEPELQKLKRVMAER</sequence>
<dbReference type="AlphaFoldDB" id="A0AAV2VNJ7"/>
<dbReference type="EMBL" id="CAOF01000082">
    <property type="protein sequence ID" value="CCO46215.1"/>
    <property type="molecule type" value="Genomic_DNA"/>
</dbReference>
<organism evidence="1 2">
    <name type="scientific">Vibrio nigripulchritudo SOn1</name>
    <dbReference type="NCBI Taxonomy" id="1238450"/>
    <lineage>
        <taxon>Bacteria</taxon>
        <taxon>Pseudomonadati</taxon>
        <taxon>Pseudomonadota</taxon>
        <taxon>Gammaproteobacteria</taxon>
        <taxon>Vibrionales</taxon>
        <taxon>Vibrionaceae</taxon>
        <taxon>Vibrio</taxon>
    </lineage>
</organism>
<dbReference type="InterPro" id="IPR045441">
    <property type="entry name" value="DUF6506"/>
</dbReference>
<protein>
    <submittedName>
        <fullName evidence="1">Uncharacterized protein</fullName>
    </submittedName>
</protein>
<gene>
    <name evidence="1" type="ORF">VIBNISOn1_1720014</name>
</gene>
<name>A0AAV2VNJ7_9VIBR</name>
<comment type="caution">
    <text evidence="1">The sequence shown here is derived from an EMBL/GenBank/DDBJ whole genome shotgun (WGS) entry which is preliminary data.</text>
</comment>
<accession>A0AAV2VNJ7</accession>